<dbReference type="PANTHER" id="PTHR21089">
    <property type="entry name" value="SHIKIMATE DEHYDROGENASE"/>
    <property type="match status" value="1"/>
</dbReference>
<name>A0A0M4L3V4_9GAMM</name>
<dbReference type="KEGG" id="tsn:W908_03510"/>
<evidence type="ECO:0000256" key="5">
    <source>
        <dbReference type="ARBA" id="ARBA00023002"/>
    </source>
</evidence>
<dbReference type="RefSeq" id="WP_053819948.1">
    <property type="nucleotide sequence ID" value="NZ_CP006911.1"/>
</dbReference>
<evidence type="ECO:0000259" key="9">
    <source>
        <dbReference type="Pfam" id="PF01488"/>
    </source>
</evidence>
<evidence type="ECO:0000256" key="2">
    <source>
        <dbReference type="ARBA" id="ARBA00012962"/>
    </source>
</evidence>
<feature type="active site" description="Proton acceptor" evidence="8">
    <location>
        <position position="65"/>
    </location>
</feature>
<evidence type="ECO:0000256" key="3">
    <source>
        <dbReference type="ARBA" id="ARBA00022605"/>
    </source>
</evidence>
<keyword evidence="13" id="KW-1185">Reference proteome</keyword>
<feature type="binding site" evidence="8">
    <location>
        <begin position="14"/>
        <end position="16"/>
    </location>
    <ligand>
        <name>shikimate</name>
        <dbReference type="ChEBI" id="CHEBI:36208"/>
    </ligand>
</feature>
<keyword evidence="5 8" id="KW-0560">Oxidoreductase</keyword>
<comment type="pathway">
    <text evidence="1 8">Metabolic intermediate biosynthesis; chorismate biosynthesis; chorismate from D-erythrose 4-phosphate and phosphoenolpyruvate: step 4/7.</text>
</comment>
<dbReference type="GO" id="GO:0009423">
    <property type="term" value="P:chorismate biosynthetic process"/>
    <property type="evidence" value="ECO:0007669"/>
    <property type="project" value="UniProtKB-UniRule"/>
</dbReference>
<dbReference type="PATRIC" id="fig|1125411.7.peg.684"/>
<reference evidence="12 13" key="1">
    <citation type="journal article" date="2015" name="Genome Announc.">
        <title>Genome Sequence of 'Candidatus Thioglobus singularis' Strain PS1, a Mixotroph from the SUP05 Clade of Marine Gammaproteobacteria.</title>
        <authorList>
            <person name="Marshall K.T."/>
            <person name="Morris R.M."/>
        </authorList>
    </citation>
    <scope>NUCLEOTIDE SEQUENCE [LARGE SCALE GENOMIC DNA]</scope>
    <source>
        <strain evidence="12 13">PS1</strain>
    </source>
</reference>
<dbReference type="UniPathway" id="UPA00053">
    <property type="reaction ID" value="UER00087"/>
</dbReference>
<feature type="binding site" evidence="8">
    <location>
        <position position="61"/>
    </location>
    <ligand>
        <name>shikimate</name>
        <dbReference type="ChEBI" id="CHEBI:36208"/>
    </ligand>
</feature>
<comment type="function">
    <text evidence="8">Involved in the biosynthesis of the chorismate, which leads to the biosynthesis of aromatic amino acids. Catalyzes the reversible NADPH linked reduction of 3-dehydroshikimate (DHSA) to yield shikimate (SA).</text>
</comment>
<dbReference type="InterPro" id="IPR006151">
    <property type="entry name" value="Shikm_DH/Glu-tRNA_Rdtase"/>
</dbReference>
<dbReference type="AlphaFoldDB" id="A0A0M4L3V4"/>
<evidence type="ECO:0000259" key="10">
    <source>
        <dbReference type="Pfam" id="PF08501"/>
    </source>
</evidence>
<dbReference type="EMBL" id="CP006911">
    <property type="protein sequence ID" value="ALE01720.1"/>
    <property type="molecule type" value="Genomic_DNA"/>
</dbReference>
<evidence type="ECO:0000313" key="12">
    <source>
        <dbReference type="EMBL" id="ALE01720.1"/>
    </source>
</evidence>
<feature type="binding site" evidence="8">
    <location>
        <position position="77"/>
    </location>
    <ligand>
        <name>NADP(+)</name>
        <dbReference type="ChEBI" id="CHEBI:58349"/>
    </ligand>
</feature>
<dbReference type="SUPFAM" id="SSF53223">
    <property type="entry name" value="Aminoacid dehydrogenase-like, N-terminal domain"/>
    <property type="match status" value="1"/>
</dbReference>
<dbReference type="Pfam" id="PF01488">
    <property type="entry name" value="Shikimate_DH"/>
    <property type="match status" value="1"/>
</dbReference>
<feature type="binding site" evidence="8">
    <location>
        <position position="101"/>
    </location>
    <ligand>
        <name>shikimate</name>
        <dbReference type="ChEBI" id="CHEBI:36208"/>
    </ligand>
</feature>
<feature type="binding site" evidence="8">
    <location>
        <begin position="126"/>
        <end position="130"/>
    </location>
    <ligand>
        <name>NADP(+)</name>
        <dbReference type="ChEBI" id="CHEBI:58349"/>
    </ligand>
</feature>
<feature type="domain" description="Shikimate dehydrogenase substrate binding N-terminal" evidence="10">
    <location>
        <begin position="6"/>
        <end position="88"/>
    </location>
</feature>
<evidence type="ECO:0000313" key="13">
    <source>
        <dbReference type="Proteomes" id="UP000068905"/>
    </source>
</evidence>
<dbReference type="Proteomes" id="UP000068905">
    <property type="component" value="Chromosome"/>
</dbReference>
<keyword evidence="3 8" id="KW-0028">Amino-acid biosynthesis</keyword>
<dbReference type="InterPro" id="IPR041121">
    <property type="entry name" value="SDH_C"/>
</dbReference>
<comment type="similarity">
    <text evidence="8">Belongs to the shikimate dehydrogenase family.</text>
</comment>
<dbReference type="Pfam" id="PF18317">
    <property type="entry name" value="SDH_C"/>
    <property type="match status" value="1"/>
</dbReference>
<dbReference type="CDD" id="cd01065">
    <property type="entry name" value="NAD_bind_Shikimate_DH"/>
    <property type="match status" value="1"/>
</dbReference>
<dbReference type="Pfam" id="PF08501">
    <property type="entry name" value="Shikimate_dh_N"/>
    <property type="match status" value="1"/>
</dbReference>
<proteinExistence type="inferred from homology"/>
<evidence type="ECO:0000256" key="8">
    <source>
        <dbReference type="HAMAP-Rule" id="MF_00222"/>
    </source>
</evidence>
<keyword evidence="6 8" id="KW-0057">Aromatic amino acid biosynthesis</keyword>
<feature type="binding site" evidence="8">
    <location>
        <position position="243"/>
    </location>
    <ligand>
        <name>shikimate</name>
        <dbReference type="ChEBI" id="CHEBI:36208"/>
    </ligand>
</feature>
<evidence type="ECO:0000256" key="1">
    <source>
        <dbReference type="ARBA" id="ARBA00004871"/>
    </source>
</evidence>
<dbReference type="GO" id="GO:0019632">
    <property type="term" value="P:shikimate metabolic process"/>
    <property type="evidence" value="ECO:0007669"/>
    <property type="project" value="InterPro"/>
</dbReference>
<comment type="catalytic activity">
    <reaction evidence="7 8">
        <text>shikimate + NADP(+) = 3-dehydroshikimate + NADPH + H(+)</text>
        <dbReference type="Rhea" id="RHEA:17737"/>
        <dbReference type="ChEBI" id="CHEBI:15378"/>
        <dbReference type="ChEBI" id="CHEBI:16630"/>
        <dbReference type="ChEBI" id="CHEBI:36208"/>
        <dbReference type="ChEBI" id="CHEBI:57783"/>
        <dbReference type="ChEBI" id="CHEBI:58349"/>
        <dbReference type="EC" id="1.1.1.25"/>
    </reaction>
</comment>
<feature type="domain" description="SDH C-terminal" evidence="11">
    <location>
        <begin position="236"/>
        <end position="264"/>
    </location>
</feature>
<evidence type="ECO:0000259" key="11">
    <source>
        <dbReference type="Pfam" id="PF18317"/>
    </source>
</evidence>
<organism evidence="12 13">
    <name type="scientific">Candidatus Pseudothioglobus singularis PS1</name>
    <dbReference type="NCBI Taxonomy" id="1125411"/>
    <lineage>
        <taxon>Bacteria</taxon>
        <taxon>Pseudomonadati</taxon>
        <taxon>Pseudomonadota</taxon>
        <taxon>Gammaproteobacteria</taxon>
        <taxon>Candidatus Pseudothioglobaceae</taxon>
        <taxon>Candidatus Pseudothioglobus</taxon>
    </lineage>
</organism>
<dbReference type="GO" id="GO:0050661">
    <property type="term" value="F:NADP binding"/>
    <property type="evidence" value="ECO:0007669"/>
    <property type="project" value="InterPro"/>
</dbReference>
<feature type="binding site" evidence="8">
    <location>
        <position position="236"/>
    </location>
    <ligand>
        <name>NADP(+)</name>
        <dbReference type="ChEBI" id="CHEBI:58349"/>
    </ligand>
</feature>
<feature type="binding site" evidence="8">
    <location>
        <position position="86"/>
    </location>
    <ligand>
        <name>shikimate</name>
        <dbReference type="ChEBI" id="CHEBI:36208"/>
    </ligand>
</feature>
<dbReference type="GO" id="GO:0008652">
    <property type="term" value="P:amino acid biosynthetic process"/>
    <property type="evidence" value="ECO:0007669"/>
    <property type="project" value="UniProtKB-KW"/>
</dbReference>
<dbReference type="NCBIfam" id="TIGR00507">
    <property type="entry name" value="aroE"/>
    <property type="match status" value="1"/>
</dbReference>
<dbReference type="InterPro" id="IPR046346">
    <property type="entry name" value="Aminoacid_DH-like_N_sf"/>
</dbReference>
<dbReference type="OrthoDB" id="9776868at2"/>
<dbReference type="PANTHER" id="PTHR21089:SF1">
    <property type="entry name" value="BIFUNCTIONAL 3-DEHYDROQUINATE DEHYDRATASE_SHIKIMATE DEHYDROGENASE, CHLOROPLASTIC"/>
    <property type="match status" value="1"/>
</dbReference>
<dbReference type="GO" id="GO:0009073">
    <property type="term" value="P:aromatic amino acid family biosynthetic process"/>
    <property type="evidence" value="ECO:0007669"/>
    <property type="project" value="UniProtKB-KW"/>
</dbReference>
<feature type="binding site" evidence="8">
    <location>
        <begin position="150"/>
        <end position="155"/>
    </location>
    <ligand>
        <name>NADP(+)</name>
        <dbReference type="ChEBI" id="CHEBI:58349"/>
    </ligand>
</feature>
<feature type="domain" description="Quinate/shikimate 5-dehydrogenase/glutamyl-tRNA reductase" evidence="9">
    <location>
        <begin position="114"/>
        <end position="192"/>
    </location>
</feature>
<dbReference type="Gene3D" id="3.40.50.720">
    <property type="entry name" value="NAD(P)-binding Rossmann-like Domain"/>
    <property type="match status" value="1"/>
</dbReference>
<dbReference type="FunFam" id="3.40.50.10860:FF:000006">
    <property type="entry name" value="Shikimate dehydrogenase (NADP(+))"/>
    <property type="match status" value="1"/>
</dbReference>
<sequence>MRKFGVIGNPVDHSLSPMIHHEFAKEFDIELSYEKILSPVDAFNLTAEKFMSSGSSGFNITLPFKINAYNFADDLTDEAKAAGAVNTIKIDNNIIFGENTDGKGLVNDLERNLEQTLRDKEILIIGAGGATRGILKPILDKNPEKILLANRTKEKSLRLANEFSEYGKVCGFGIDQIKSKPVNIVINATSSSIDGTMLNLPKGLCEGALCYDLMYGSETPFMKWALKDSALIISDGLGMLVEQAALSFEFWLGKKPSTRPVINLIRERVDL</sequence>
<evidence type="ECO:0000256" key="4">
    <source>
        <dbReference type="ARBA" id="ARBA00022857"/>
    </source>
</evidence>
<protein>
    <recommendedName>
        <fullName evidence="2 8">Shikimate dehydrogenase (NADP(+))</fullName>
        <shortName evidence="8">SDH</shortName>
        <ecNumber evidence="2 8">1.1.1.25</ecNumber>
    </recommendedName>
</protein>
<evidence type="ECO:0000256" key="7">
    <source>
        <dbReference type="ARBA" id="ARBA00049442"/>
    </source>
</evidence>
<accession>A0A0M4L3V4</accession>
<comment type="subunit">
    <text evidence="8">Homodimer.</text>
</comment>
<dbReference type="InterPro" id="IPR022893">
    <property type="entry name" value="Shikimate_DH_fam"/>
</dbReference>
<evidence type="ECO:0000256" key="6">
    <source>
        <dbReference type="ARBA" id="ARBA00023141"/>
    </source>
</evidence>
<keyword evidence="4 8" id="KW-0521">NADP</keyword>
<dbReference type="InterPro" id="IPR013708">
    <property type="entry name" value="Shikimate_DH-bd_N"/>
</dbReference>
<dbReference type="InterPro" id="IPR036291">
    <property type="entry name" value="NAD(P)-bd_dom_sf"/>
</dbReference>
<feature type="binding site" evidence="8">
    <location>
        <position position="215"/>
    </location>
    <ligand>
        <name>shikimate</name>
        <dbReference type="ChEBI" id="CHEBI:36208"/>
    </ligand>
</feature>
<dbReference type="SUPFAM" id="SSF51735">
    <property type="entry name" value="NAD(P)-binding Rossmann-fold domains"/>
    <property type="match status" value="1"/>
</dbReference>
<dbReference type="Gene3D" id="3.40.50.10860">
    <property type="entry name" value="Leucine Dehydrogenase, chain A, domain 1"/>
    <property type="match status" value="1"/>
</dbReference>
<dbReference type="NCBIfam" id="NF001310">
    <property type="entry name" value="PRK00258.1-2"/>
    <property type="match status" value="1"/>
</dbReference>
<feature type="binding site" evidence="8">
    <location>
        <position position="213"/>
    </location>
    <ligand>
        <name>NADP(+)</name>
        <dbReference type="ChEBI" id="CHEBI:58349"/>
    </ligand>
</feature>
<dbReference type="HAMAP" id="MF_00222">
    <property type="entry name" value="Shikimate_DH_AroE"/>
    <property type="match status" value="1"/>
</dbReference>
<dbReference type="GO" id="GO:0004764">
    <property type="term" value="F:shikimate 3-dehydrogenase (NADP+) activity"/>
    <property type="evidence" value="ECO:0007669"/>
    <property type="project" value="UniProtKB-UniRule"/>
</dbReference>
<dbReference type="EC" id="1.1.1.25" evidence="2 8"/>
<dbReference type="InterPro" id="IPR011342">
    <property type="entry name" value="Shikimate_DH"/>
</dbReference>
<dbReference type="GO" id="GO:0005829">
    <property type="term" value="C:cytosol"/>
    <property type="evidence" value="ECO:0007669"/>
    <property type="project" value="TreeGrafter"/>
</dbReference>
<gene>
    <name evidence="8" type="primary">aroE</name>
    <name evidence="12" type="ORF">W908_03510</name>
</gene>
<dbReference type="STRING" id="1125411.W908_03510"/>